<gene>
    <name evidence="2" type="ORF">V5799_003085</name>
</gene>
<dbReference type="EMBL" id="JARKHS020033220">
    <property type="protein sequence ID" value="KAK8759282.1"/>
    <property type="molecule type" value="Genomic_DNA"/>
</dbReference>
<accession>A0AAQ4D9Z2</accession>
<sequence>MPATALVSSRSTASHRELPAAPEPVPGSQRRTLLPATTRGVSSAVATHPGGAPSANNTGITSTGGWAWSLYDAVSDASRSTSNAISTPATGPITRLIRTEPTCKQEPEARIQARWPFRSASHRQVSE</sequence>
<dbReference type="AlphaFoldDB" id="A0AAQ4D9Z2"/>
<keyword evidence="3" id="KW-1185">Reference proteome</keyword>
<evidence type="ECO:0000313" key="3">
    <source>
        <dbReference type="Proteomes" id="UP001321473"/>
    </source>
</evidence>
<reference evidence="2 3" key="1">
    <citation type="journal article" date="2023" name="Arcadia Sci">
        <title>De novo assembly of a long-read Amblyomma americanum tick genome.</title>
        <authorList>
            <person name="Chou S."/>
            <person name="Poskanzer K.E."/>
            <person name="Rollins M."/>
            <person name="Thuy-Boun P.S."/>
        </authorList>
    </citation>
    <scope>NUCLEOTIDE SEQUENCE [LARGE SCALE GENOMIC DNA]</scope>
    <source>
        <strain evidence="2">F_SG_1</strain>
        <tissue evidence="2">Salivary glands</tissue>
    </source>
</reference>
<proteinExistence type="predicted"/>
<feature type="region of interest" description="Disordered" evidence="1">
    <location>
        <begin position="1"/>
        <end position="59"/>
    </location>
</feature>
<dbReference type="Proteomes" id="UP001321473">
    <property type="component" value="Unassembled WGS sequence"/>
</dbReference>
<comment type="caution">
    <text evidence="2">The sequence shown here is derived from an EMBL/GenBank/DDBJ whole genome shotgun (WGS) entry which is preliminary data.</text>
</comment>
<protein>
    <submittedName>
        <fullName evidence="2">Uncharacterized protein</fullName>
    </submittedName>
</protein>
<organism evidence="2 3">
    <name type="scientific">Amblyomma americanum</name>
    <name type="common">Lone star tick</name>
    <dbReference type="NCBI Taxonomy" id="6943"/>
    <lineage>
        <taxon>Eukaryota</taxon>
        <taxon>Metazoa</taxon>
        <taxon>Ecdysozoa</taxon>
        <taxon>Arthropoda</taxon>
        <taxon>Chelicerata</taxon>
        <taxon>Arachnida</taxon>
        <taxon>Acari</taxon>
        <taxon>Parasitiformes</taxon>
        <taxon>Ixodida</taxon>
        <taxon>Ixodoidea</taxon>
        <taxon>Ixodidae</taxon>
        <taxon>Amblyomminae</taxon>
        <taxon>Amblyomma</taxon>
    </lineage>
</organism>
<feature type="compositionally biased region" description="Polar residues" evidence="1">
    <location>
        <begin position="1"/>
        <end position="12"/>
    </location>
</feature>
<evidence type="ECO:0000313" key="2">
    <source>
        <dbReference type="EMBL" id="KAK8759282.1"/>
    </source>
</evidence>
<name>A0AAQ4D9Z2_AMBAM</name>
<evidence type="ECO:0000256" key="1">
    <source>
        <dbReference type="SAM" id="MobiDB-lite"/>
    </source>
</evidence>